<protein>
    <submittedName>
        <fullName evidence="3">Carbohydrate ABC transporter substrate-binding protein (CUT1 family)</fullName>
    </submittedName>
    <submittedName>
        <fullName evidence="2">Extracellular solute-binding protein</fullName>
    </submittedName>
</protein>
<dbReference type="Proteomes" id="UP000247612">
    <property type="component" value="Unassembled WGS sequence"/>
</dbReference>
<dbReference type="InterPro" id="IPR050490">
    <property type="entry name" value="Bact_solute-bd_prot1"/>
</dbReference>
<dbReference type="Gene3D" id="3.40.190.10">
    <property type="entry name" value="Periplasmic binding protein-like II"/>
    <property type="match status" value="1"/>
</dbReference>
<proteinExistence type="predicted"/>
<dbReference type="RefSeq" id="WP_022936602.1">
    <property type="nucleotide sequence ID" value="NZ_BAABZA010000001.1"/>
</dbReference>
<organism evidence="3 4">
    <name type="scientific">Dielma fastidiosa</name>
    <dbReference type="NCBI Taxonomy" id="1034346"/>
    <lineage>
        <taxon>Bacteria</taxon>
        <taxon>Bacillati</taxon>
        <taxon>Bacillota</taxon>
        <taxon>Erysipelotrichia</taxon>
        <taxon>Erysipelotrichales</taxon>
        <taxon>Erysipelotrichaceae</taxon>
        <taxon>Dielma</taxon>
    </lineage>
</organism>
<dbReference type="STRING" id="1034346.GCA_000313565_00293"/>
<dbReference type="AlphaFoldDB" id="A0A318L160"/>
<keyword evidence="4" id="KW-1185">Reference proteome</keyword>
<dbReference type="PROSITE" id="PS51257">
    <property type="entry name" value="PROKAR_LIPOPROTEIN"/>
    <property type="match status" value="1"/>
</dbReference>
<dbReference type="InterPro" id="IPR006059">
    <property type="entry name" value="SBP"/>
</dbReference>
<feature type="signal peptide" evidence="1">
    <location>
        <begin position="1"/>
        <end position="22"/>
    </location>
</feature>
<dbReference type="Proteomes" id="UP001276902">
    <property type="component" value="Unassembled WGS sequence"/>
</dbReference>
<dbReference type="EMBL" id="JALDAW010000008">
    <property type="protein sequence ID" value="MDY5166885.1"/>
    <property type="molecule type" value="Genomic_DNA"/>
</dbReference>
<evidence type="ECO:0000313" key="4">
    <source>
        <dbReference type="Proteomes" id="UP000247612"/>
    </source>
</evidence>
<dbReference type="OrthoDB" id="9764785at2"/>
<comment type="caution">
    <text evidence="3">The sequence shown here is derived from an EMBL/GenBank/DDBJ whole genome shotgun (WGS) entry which is preliminary data.</text>
</comment>
<dbReference type="Pfam" id="PF13416">
    <property type="entry name" value="SBP_bac_8"/>
    <property type="match status" value="1"/>
</dbReference>
<evidence type="ECO:0000256" key="1">
    <source>
        <dbReference type="SAM" id="SignalP"/>
    </source>
</evidence>
<dbReference type="PANTHER" id="PTHR43649">
    <property type="entry name" value="ARABINOSE-BINDING PROTEIN-RELATED"/>
    <property type="match status" value="1"/>
</dbReference>
<name>A0A318L160_9FIRM</name>
<reference evidence="3 4" key="1">
    <citation type="submission" date="2018-05" db="EMBL/GenBank/DDBJ databases">
        <title>Genomic Encyclopedia of Type Strains, Phase IV (KMG-IV): sequencing the most valuable type-strain genomes for metagenomic binning, comparative biology and taxonomic classification.</title>
        <authorList>
            <person name="Goeker M."/>
        </authorList>
    </citation>
    <scope>NUCLEOTIDE SEQUENCE [LARGE SCALE GENOMIC DNA]</scope>
    <source>
        <strain evidence="3 4">JC118</strain>
    </source>
</reference>
<reference evidence="2" key="2">
    <citation type="submission" date="2022-03" db="EMBL/GenBank/DDBJ databases">
        <title>First case of bacteraemia caused by Dielma fastidiosa in a patient hospitalised with diverticulitis.</title>
        <authorList>
            <person name="Forman-Ankjaer B."/>
            <person name="Hvid-Jensen F."/>
            <person name="Kobel C.M."/>
            <person name="Greve T."/>
        </authorList>
    </citation>
    <scope>NUCLEOTIDE SEQUENCE</scope>
    <source>
        <strain evidence="2">AUH_DF_2021</strain>
    </source>
</reference>
<dbReference type="EMBL" id="QJKH01000001">
    <property type="protein sequence ID" value="PXX81685.1"/>
    <property type="molecule type" value="Genomic_DNA"/>
</dbReference>
<feature type="chain" id="PRO_5038361430" evidence="1">
    <location>
        <begin position="23"/>
        <end position="478"/>
    </location>
</feature>
<dbReference type="SUPFAM" id="SSF53850">
    <property type="entry name" value="Periplasmic binding protein-like II"/>
    <property type="match status" value="1"/>
</dbReference>
<gene>
    <name evidence="3" type="ORF">DES51_101297</name>
    <name evidence="2" type="ORF">MQE39_01940</name>
</gene>
<accession>A0A318L160</accession>
<evidence type="ECO:0000313" key="2">
    <source>
        <dbReference type="EMBL" id="MDY5166885.1"/>
    </source>
</evidence>
<sequence>MKKIAALLCACLILGGCSSQNPYEKELDPKNPITLTLWHYYNGIQKTALDNMIEEFNNTVGSEKGIVVEANNVGSILELTDKVKEAAAGKVGASEMPEIFTAYADTAYELNADGYVADLSQYLSADEISEYVDGYVQEGMFDNELKIFPAAKATECLQINKTDWDRFAEAADVSLDDLKTVEGLNEVAEKYYAYTDALTPDINNDGKPFFGRDAVANYFIIGCKQLGMEIFEVKDGQVTLNFDKDVIRKIWDNYYVPYVKGYYLDKGRFRSDDVKTGDIISFVGSTSGIPYFPTQVIKDDNTSYDIDVIFQPVPVFEGGSKVAVQQGAGMVVSKTSEVKEYASVLFLKWFTETERNIDFTINSAYLPVKKEANDLEVIHTLIKENDIDMDDSILAGLDVAINTVNDYELFTSKAFDHGTEARSLLQAALIDDAKAARQQVIELINSGSSRDEALNQLINDQIFDEWYSRLKTELEKLI</sequence>
<keyword evidence="1" id="KW-0732">Signal</keyword>
<evidence type="ECO:0000313" key="3">
    <source>
        <dbReference type="EMBL" id="PXX81685.1"/>
    </source>
</evidence>